<organism evidence="2 3">
    <name type="scientific">Sedimentitalea todarodis</name>
    <dbReference type="NCBI Taxonomy" id="1631240"/>
    <lineage>
        <taxon>Bacteria</taxon>
        <taxon>Pseudomonadati</taxon>
        <taxon>Pseudomonadota</taxon>
        <taxon>Alphaproteobacteria</taxon>
        <taxon>Rhodobacterales</taxon>
        <taxon>Paracoccaceae</taxon>
        <taxon>Sedimentitalea</taxon>
    </lineage>
</organism>
<sequence length="318" mass="33592">MFVGLVGIGGVLWWLGPYEPVDLSAAFEPRKFGEGVQVYFESIESLYPDITPGTEKRVVWAGQRETRTPISVLYVHGFSATSEEIRPVPDRVAHALGANLVFTRLRGHGRGGDAMGKATVADWMHDLAEGVAAARAVGERVVIMATSTGATLAAAAAVDHALALDVAAMVFVSPNFGLHDPASVLLTLPAVRWWGPLVAGDTQSFQPQNDKHALYWTNSYPTVALLPMAALVKAVTALDFSHVQVPALFYLSDDDSVVRPDISRSIAADWGGPATILAVTMGTGDDPSSHVIAGDILSPGQTGAAVTAILDWLTGQGI</sequence>
<gene>
    <name evidence="2" type="ORF">QO231_13230</name>
</gene>
<evidence type="ECO:0000313" key="3">
    <source>
        <dbReference type="Proteomes" id="UP001255416"/>
    </source>
</evidence>
<keyword evidence="3" id="KW-1185">Reference proteome</keyword>
<dbReference type="EMBL" id="JASMWN010000010">
    <property type="protein sequence ID" value="MDU9004811.1"/>
    <property type="molecule type" value="Genomic_DNA"/>
</dbReference>
<dbReference type="Pfam" id="PF12146">
    <property type="entry name" value="Hydrolase_4"/>
    <property type="match status" value="1"/>
</dbReference>
<dbReference type="Proteomes" id="UP001255416">
    <property type="component" value="Unassembled WGS sequence"/>
</dbReference>
<evidence type="ECO:0000259" key="1">
    <source>
        <dbReference type="Pfam" id="PF12146"/>
    </source>
</evidence>
<dbReference type="InterPro" id="IPR029058">
    <property type="entry name" value="AB_hydrolase_fold"/>
</dbReference>
<dbReference type="InterPro" id="IPR022742">
    <property type="entry name" value="Hydrolase_4"/>
</dbReference>
<name>A0ABU3VF65_9RHOB</name>
<feature type="domain" description="Serine aminopeptidase S33" evidence="1">
    <location>
        <begin position="72"/>
        <end position="268"/>
    </location>
</feature>
<keyword evidence="2" id="KW-0378">Hydrolase</keyword>
<protein>
    <submittedName>
        <fullName evidence="2">Alpha/beta fold hydrolase</fullName>
    </submittedName>
</protein>
<comment type="caution">
    <text evidence="2">The sequence shown here is derived from an EMBL/GenBank/DDBJ whole genome shotgun (WGS) entry which is preliminary data.</text>
</comment>
<proteinExistence type="predicted"/>
<reference evidence="3" key="1">
    <citation type="submission" date="2023-05" db="EMBL/GenBank/DDBJ databases">
        <title>Sedimentitalea sp. nov. JM2-8.</title>
        <authorList>
            <person name="Huang J."/>
        </authorList>
    </citation>
    <scope>NUCLEOTIDE SEQUENCE [LARGE SCALE GENOMIC DNA]</scope>
    <source>
        <strain evidence="3">KHS03</strain>
    </source>
</reference>
<dbReference type="Gene3D" id="3.40.50.1820">
    <property type="entry name" value="alpha/beta hydrolase"/>
    <property type="match status" value="1"/>
</dbReference>
<dbReference type="GO" id="GO:0016787">
    <property type="term" value="F:hydrolase activity"/>
    <property type="evidence" value="ECO:0007669"/>
    <property type="project" value="UniProtKB-KW"/>
</dbReference>
<evidence type="ECO:0000313" key="2">
    <source>
        <dbReference type="EMBL" id="MDU9004811.1"/>
    </source>
</evidence>
<accession>A0ABU3VF65</accession>
<dbReference type="RefSeq" id="WP_316777061.1">
    <property type="nucleotide sequence ID" value="NZ_JASMWN010000010.1"/>
</dbReference>
<dbReference type="SUPFAM" id="SSF53474">
    <property type="entry name" value="alpha/beta-Hydrolases"/>
    <property type="match status" value="1"/>
</dbReference>